<name>A0A2P8HXJ1_9BACI</name>
<evidence type="ECO:0000256" key="4">
    <source>
        <dbReference type="ARBA" id="ARBA00022989"/>
    </source>
</evidence>
<gene>
    <name evidence="7" type="ORF">B0H94_102223</name>
</gene>
<comment type="caution">
    <text evidence="7">The sequence shown here is derived from an EMBL/GenBank/DDBJ whole genome shotgun (WGS) entry which is preliminary data.</text>
</comment>
<dbReference type="NCBIfam" id="TIGR02737">
    <property type="entry name" value="caa3_CtaG"/>
    <property type="match status" value="1"/>
</dbReference>
<feature type="transmembrane region" description="Helical" evidence="6">
    <location>
        <begin position="85"/>
        <end position="104"/>
    </location>
</feature>
<evidence type="ECO:0000256" key="6">
    <source>
        <dbReference type="SAM" id="Phobius"/>
    </source>
</evidence>
<feature type="transmembrane region" description="Helical" evidence="6">
    <location>
        <begin position="191"/>
        <end position="210"/>
    </location>
</feature>
<proteinExistence type="predicted"/>
<keyword evidence="2" id="KW-1003">Cell membrane</keyword>
<evidence type="ECO:0000313" key="7">
    <source>
        <dbReference type="EMBL" id="PSL50946.1"/>
    </source>
</evidence>
<dbReference type="EMBL" id="PYAV01000002">
    <property type="protein sequence ID" value="PSL50946.1"/>
    <property type="molecule type" value="Genomic_DNA"/>
</dbReference>
<comment type="subcellular location">
    <subcellularLocation>
        <location evidence="1">Cell membrane</location>
        <topology evidence="1">Multi-pass membrane protein</topology>
    </subcellularLocation>
</comment>
<feature type="transmembrane region" description="Helical" evidence="6">
    <location>
        <begin position="12"/>
        <end position="32"/>
    </location>
</feature>
<keyword evidence="4 6" id="KW-1133">Transmembrane helix</keyword>
<dbReference type="InterPro" id="IPR019108">
    <property type="entry name" value="Caa3_assmbl_CtaG-rel"/>
</dbReference>
<evidence type="ECO:0000256" key="2">
    <source>
        <dbReference type="ARBA" id="ARBA00022475"/>
    </source>
</evidence>
<evidence type="ECO:0000256" key="3">
    <source>
        <dbReference type="ARBA" id="ARBA00022692"/>
    </source>
</evidence>
<keyword evidence="8" id="KW-1185">Reference proteome</keyword>
<evidence type="ECO:0000256" key="1">
    <source>
        <dbReference type="ARBA" id="ARBA00004651"/>
    </source>
</evidence>
<dbReference type="GO" id="GO:0005886">
    <property type="term" value="C:plasma membrane"/>
    <property type="evidence" value="ECO:0007669"/>
    <property type="project" value="UniProtKB-SubCell"/>
</dbReference>
<reference evidence="7 8" key="1">
    <citation type="submission" date="2018-03" db="EMBL/GenBank/DDBJ databases">
        <title>Genomic Encyclopedia of Type Strains, Phase III (KMG-III): the genomes of soil and plant-associated and newly described type strains.</title>
        <authorList>
            <person name="Whitman W."/>
        </authorList>
    </citation>
    <scope>NUCLEOTIDE SEQUENCE [LARGE SCALE GENOMIC DNA]</scope>
    <source>
        <strain evidence="7 8">CGMCC 1.07653</strain>
    </source>
</reference>
<protein>
    <submittedName>
        <fullName evidence="7">Putative membrane protein</fullName>
    </submittedName>
</protein>
<feature type="transmembrane region" description="Helical" evidence="6">
    <location>
        <begin position="116"/>
        <end position="136"/>
    </location>
</feature>
<dbReference type="OrthoDB" id="128422at2"/>
<keyword evidence="5 6" id="KW-0472">Membrane</keyword>
<keyword evidence="3 6" id="KW-0812">Transmembrane</keyword>
<dbReference type="Pfam" id="PF09678">
    <property type="entry name" value="Caa3_CtaG"/>
    <property type="match status" value="1"/>
</dbReference>
<feature type="transmembrane region" description="Helical" evidence="6">
    <location>
        <begin position="52"/>
        <end position="73"/>
    </location>
</feature>
<evidence type="ECO:0000313" key="8">
    <source>
        <dbReference type="Proteomes" id="UP000242310"/>
    </source>
</evidence>
<feature type="transmembrane region" description="Helical" evidence="6">
    <location>
        <begin position="148"/>
        <end position="171"/>
    </location>
</feature>
<organism evidence="7 8">
    <name type="scientific">Salsuginibacillus halophilus</name>
    <dbReference type="NCBI Taxonomy" id="517424"/>
    <lineage>
        <taxon>Bacteria</taxon>
        <taxon>Bacillati</taxon>
        <taxon>Bacillota</taxon>
        <taxon>Bacilli</taxon>
        <taxon>Bacillales</taxon>
        <taxon>Bacillaceae</taxon>
        <taxon>Salsuginibacillus</taxon>
    </lineage>
</organism>
<sequence>MGEYFSTFSFRGLFTPELLVILFIVFLLYFYITRRMRHRFPLSEPQTPGQDLMFVTGLTAIYFGWGGPLYALGHMVFSVHMFQMVLVYILAVPLILLALPRWLIQYLYEGLEEKVPVLHKIVFHPVLGLLLFNALFSFYHMPVVFDMLMLNVGLHSIYEIALLLAAMLMWWHMLSPLPTVDGLSDLRRIGYVFANGLLITPACALIIFAGEPIYSTYTDPAVWSQVMAYCVPAGSDVPMSMFNTSNALLTLNTHLDQQLAGVLMKVMQEIAYGITIGYIFKQWLAKEKQQDGELSINDIPAHMQTSERQS</sequence>
<evidence type="ECO:0000256" key="5">
    <source>
        <dbReference type="ARBA" id="ARBA00023136"/>
    </source>
</evidence>
<dbReference type="AlphaFoldDB" id="A0A2P8HXJ1"/>
<dbReference type="RefSeq" id="WP_106587660.1">
    <property type="nucleotide sequence ID" value="NZ_PYAV01000002.1"/>
</dbReference>
<dbReference type="Proteomes" id="UP000242310">
    <property type="component" value="Unassembled WGS sequence"/>
</dbReference>
<accession>A0A2P8HXJ1</accession>
<dbReference type="InterPro" id="IPR014108">
    <property type="entry name" value="Caa3-assmbl_CtaG"/>
</dbReference>